<feature type="transmembrane region" description="Helical" evidence="1">
    <location>
        <begin position="48"/>
        <end position="68"/>
    </location>
</feature>
<dbReference type="EMBL" id="HACM01010072">
    <property type="protein sequence ID" value="CRZ10514.1"/>
    <property type="molecule type" value="Transcribed_RNA"/>
</dbReference>
<evidence type="ECO:0000313" key="2">
    <source>
        <dbReference type="EMBL" id="CRZ10514.1"/>
    </source>
</evidence>
<proteinExistence type="predicted"/>
<sequence length="151" mass="16278">MAPSQIIYQLAGHRRAVYRALGFGSRMQLAVSSGLAVAAAFLADQAPILTSAAIMTVSTSVALVIHTVNRRMVSEIKLNEGGNTILIRSIAGGESNVPLRSFIQSVPFDLGSVMEKKPLIVLKAENDKLFLDVRNDMLRCGPLKEIATRIS</sequence>
<dbReference type="AlphaFoldDB" id="A0A0H5RP60"/>
<keyword evidence="1" id="KW-0472">Membrane</keyword>
<organism evidence="2">
    <name type="scientific">Spongospora subterranea</name>
    <dbReference type="NCBI Taxonomy" id="70186"/>
    <lineage>
        <taxon>Eukaryota</taxon>
        <taxon>Sar</taxon>
        <taxon>Rhizaria</taxon>
        <taxon>Endomyxa</taxon>
        <taxon>Phytomyxea</taxon>
        <taxon>Plasmodiophorida</taxon>
        <taxon>Plasmodiophoridae</taxon>
        <taxon>Spongospora</taxon>
    </lineage>
</organism>
<protein>
    <submittedName>
        <fullName evidence="2">Uncharacterized protein</fullName>
    </submittedName>
</protein>
<keyword evidence="1" id="KW-0812">Transmembrane</keyword>
<keyword evidence="1" id="KW-1133">Transmembrane helix</keyword>
<reference evidence="2" key="1">
    <citation type="submission" date="2015-04" db="EMBL/GenBank/DDBJ databases">
        <title>The genome sequence of the plant pathogenic Rhizarian Plasmodiophora brassicae reveals insights in its biotrophic life cycle and the origin of chitin synthesis.</title>
        <authorList>
            <person name="Schwelm A."/>
            <person name="Fogelqvist J."/>
            <person name="Knaust A."/>
            <person name="Julke S."/>
            <person name="Lilja T."/>
            <person name="Dhandapani V."/>
            <person name="Bonilla-Rosso G."/>
            <person name="Karlsson M."/>
            <person name="Shevchenko A."/>
            <person name="Choi S.R."/>
            <person name="Kim H.G."/>
            <person name="Park J.Y."/>
            <person name="Lim Y.P."/>
            <person name="Ludwig-Muller J."/>
            <person name="Dixelius C."/>
        </authorList>
    </citation>
    <scope>NUCLEOTIDE SEQUENCE</scope>
    <source>
        <tissue evidence="2">Potato root galls</tissue>
    </source>
</reference>
<feature type="transmembrane region" description="Helical" evidence="1">
    <location>
        <begin position="20"/>
        <end position="42"/>
    </location>
</feature>
<evidence type="ECO:0000256" key="1">
    <source>
        <dbReference type="SAM" id="Phobius"/>
    </source>
</evidence>
<name>A0A0H5RP60_9EUKA</name>
<accession>A0A0H5RP60</accession>